<gene>
    <name evidence="7" type="ORF">HMPREF9706_00812</name>
</gene>
<dbReference type="STRING" id="883111.HMPREF9706_00812"/>
<comment type="similarity">
    <text evidence="1 5">Belongs to the transferase hexapeptide repeat family.</text>
</comment>
<reference evidence="7 8" key="1">
    <citation type="submission" date="2012-07" db="EMBL/GenBank/DDBJ databases">
        <title>The Genome Sequence of Facklamia hominis CCUG 36813.</title>
        <authorList>
            <consortium name="The Broad Institute Genome Sequencing Platform"/>
            <person name="Earl A."/>
            <person name="Ward D."/>
            <person name="Feldgarden M."/>
            <person name="Gevers D."/>
            <person name="Huys G."/>
            <person name="Walker B."/>
            <person name="Young S.K."/>
            <person name="Zeng Q."/>
            <person name="Gargeya S."/>
            <person name="Fitzgerald M."/>
            <person name="Haas B."/>
            <person name="Abouelleil A."/>
            <person name="Alvarado L."/>
            <person name="Arachchi H.M."/>
            <person name="Berlin A.M."/>
            <person name="Chapman S.B."/>
            <person name="Goldberg J."/>
            <person name="Griggs A."/>
            <person name="Gujja S."/>
            <person name="Hansen M."/>
            <person name="Howarth C."/>
            <person name="Imamovic A."/>
            <person name="Larimer J."/>
            <person name="McCowen C."/>
            <person name="Montmayeur A."/>
            <person name="Murphy C."/>
            <person name="Neiman D."/>
            <person name="Pearson M."/>
            <person name="Priest M."/>
            <person name="Roberts A."/>
            <person name="Saif S."/>
            <person name="Shea T."/>
            <person name="Sisk P."/>
            <person name="Sykes S."/>
            <person name="Wortman J."/>
            <person name="Nusbaum C."/>
            <person name="Birren B."/>
        </authorList>
    </citation>
    <scope>NUCLEOTIDE SEQUENCE [LARGE SCALE GENOMIC DNA]</scope>
    <source>
        <strain evidence="7 8">CCUG 36813</strain>
    </source>
</reference>
<sequence length="184" mass="20566">MDDFFNDGRLYDPGQTDIIKQQRQYNQLLYQLNQTPAEDLTRRTALCEKLFGSFGQESYIELPVHASWGKHTYFGKGVYCNFNLTLVDDAMITIGDDTMIGPNVTIVTASHPIDPRQRRKKLQYNQPVKIGKNVWLGANVTILNGVSIGDNSVVGAGSLVTRDIPTNVLAYGSPCRVIRSILEE</sequence>
<dbReference type="CDD" id="cd03357">
    <property type="entry name" value="LbH_MAT_GAT"/>
    <property type="match status" value="1"/>
</dbReference>
<dbReference type="AlphaFoldDB" id="K1LR73"/>
<dbReference type="EC" id="2.3.1.-" evidence="5"/>
<dbReference type="InterPro" id="IPR011004">
    <property type="entry name" value="Trimer_LpxA-like_sf"/>
</dbReference>
<comment type="caution">
    <text evidence="7">The sequence shown here is derived from an EMBL/GenBank/DDBJ whole genome shotgun (WGS) entry which is preliminary data.</text>
</comment>
<dbReference type="Pfam" id="PF14602">
    <property type="entry name" value="Hexapep_2"/>
    <property type="match status" value="1"/>
</dbReference>
<dbReference type="InterPro" id="IPR001451">
    <property type="entry name" value="Hexapep"/>
</dbReference>
<dbReference type="FunFam" id="2.160.10.10:FF:000025">
    <property type="entry name" value="Hexapeptide-repeat containing-acetyltransferase"/>
    <property type="match status" value="1"/>
</dbReference>
<dbReference type="Proteomes" id="UP000004465">
    <property type="component" value="Unassembled WGS sequence"/>
</dbReference>
<dbReference type="InterPro" id="IPR024688">
    <property type="entry name" value="Mac_dom"/>
</dbReference>
<keyword evidence="4 5" id="KW-0012">Acyltransferase</keyword>
<dbReference type="SUPFAM" id="SSF51161">
    <property type="entry name" value="Trimeric LpxA-like enzymes"/>
    <property type="match status" value="1"/>
</dbReference>
<keyword evidence="2 5" id="KW-0808">Transferase</keyword>
<dbReference type="Pfam" id="PF12464">
    <property type="entry name" value="Mac"/>
    <property type="match status" value="1"/>
</dbReference>
<name>K1LR73_9LACT</name>
<accession>K1LR73</accession>
<dbReference type="HOGENOM" id="CLU_051638_3_2_9"/>
<dbReference type="EMBL" id="AGZD01000007">
    <property type="protein sequence ID" value="EKB54622.1"/>
    <property type="molecule type" value="Genomic_DNA"/>
</dbReference>
<evidence type="ECO:0000313" key="7">
    <source>
        <dbReference type="EMBL" id="EKB54622.1"/>
    </source>
</evidence>
<evidence type="ECO:0000256" key="2">
    <source>
        <dbReference type="ARBA" id="ARBA00022679"/>
    </source>
</evidence>
<dbReference type="PATRIC" id="fig|883111.3.peg.810"/>
<evidence type="ECO:0000256" key="4">
    <source>
        <dbReference type="ARBA" id="ARBA00023315"/>
    </source>
</evidence>
<dbReference type="PROSITE" id="PS00101">
    <property type="entry name" value="HEXAPEP_TRANSFERASES"/>
    <property type="match status" value="1"/>
</dbReference>
<dbReference type="SMART" id="SM01266">
    <property type="entry name" value="Mac"/>
    <property type="match status" value="1"/>
</dbReference>
<feature type="domain" description="Maltose/galactoside acetyltransferase" evidence="6">
    <location>
        <begin position="5"/>
        <end position="56"/>
    </location>
</feature>
<dbReference type="Gene3D" id="2.160.10.10">
    <property type="entry name" value="Hexapeptide repeat proteins"/>
    <property type="match status" value="1"/>
</dbReference>
<evidence type="ECO:0000259" key="6">
    <source>
        <dbReference type="SMART" id="SM01266"/>
    </source>
</evidence>
<organism evidence="7 8">
    <name type="scientific">Facklamia hominis CCUG 36813</name>
    <dbReference type="NCBI Taxonomy" id="883111"/>
    <lineage>
        <taxon>Bacteria</taxon>
        <taxon>Bacillati</taxon>
        <taxon>Bacillota</taxon>
        <taxon>Bacilli</taxon>
        <taxon>Lactobacillales</taxon>
        <taxon>Aerococcaceae</taxon>
        <taxon>Facklamia</taxon>
    </lineage>
</organism>
<dbReference type="InterPro" id="IPR018357">
    <property type="entry name" value="Hexapep_transf_CS"/>
</dbReference>
<dbReference type="PANTHER" id="PTHR43017">
    <property type="entry name" value="GALACTOSIDE O-ACETYLTRANSFERASE"/>
    <property type="match status" value="1"/>
</dbReference>
<evidence type="ECO:0000256" key="3">
    <source>
        <dbReference type="ARBA" id="ARBA00022737"/>
    </source>
</evidence>
<evidence type="ECO:0000256" key="1">
    <source>
        <dbReference type="ARBA" id="ARBA00007274"/>
    </source>
</evidence>
<evidence type="ECO:0000256" key="5">
    <source>
        <dbReference type="RuleBase" id="RU367021"/>
    </source>
</evidence>
<keyword evidence="8" id="KW-1185">Reference proteome</keyword>
<dbReference type="InterPro" id="IPR039369">
    <property type="entry name" value="LacA-like"/>
</dbReference>
<keyword evidence="3" id="KW-0677">Repeat</keyword>
<evidence type="ECO:0000313" key="8">
    <source>
        <dbReference type="Proteomes" id="UP000004465"/>
    </source>
</evidence>
<dbReference type="PANTHER" id="PTHR43017:SF1">
    <property type="entry name" value="ACETYLTRANSFERASE YJL218W-RELATED"/>
    <property type="match status" value="1"/>
</dbReference>
<dbReference type="GO" id="GO:0008870">
    <property type="term" value="F:galactoside O-acetyltransferase activity"/>
    <property type="evidence" value="ECO:0007669"/>
    <property type="project" value="TreeGrafter"/>
</dbReference>
<protein>
    <recommendedName>
        <fullName evidence="5">Acetyltransferase</fullName>
        <ecNumber evidence="5">2.3.1.-</ecNumber>
    </recommendedName>
</protein>
<proteinExistence type="inferred from homology"/>